<dbReference type="EMBL" id="JAMRXG010000005">
    <property type="protein sequence ID" value="MCM6774539.1"/>
    <property type="molecule type" value="Genomic_DNA"/>
</dbReference>
<dbReference type="Proteomes" id="UP001139157">
    <property type="component" value="Unassembled WGS sequence"/>
</dbReference>
<reference evidence="1" key="1">
    <citation type="submission" date="2022-06" db="EMBL/GenBank/DDBJ databases">
        <title>Novel species in genus nocardia.</title>
        <authorList>
            <person name="Li F."/>
        </authorList>
    </citation>
    <scope>NUCLEOTIDE SEQUENCE</scope>
    <source>
        <strain evidence="1">CDC141</strain>
    </source>
</reference>
<protein>
    <recommendedName>
        <fullName evidence="3">Amidoligase enzyme</fullName>
    </recommendedName>
</protein>
<comment type="caution">
    <text evidence="1">The sequence shown here is derived from an EMBL/GenBank/DDBJ whole genome shotgun (WGS) entry which is preliminary data.</text>
</comment>
<organism evidence="1 2">
    <name type="scientific">Nocardia pulmonis</name>
    <dbReference type="NCBI Taxonomy" id="2951408"/>
    <lineage>
        <taxon>Bacteria</taxon>
        <taxon>Bacillati</taxon>
        <taxon>Actinomycetota</taxon>
        <taxon>Actinomycetes</taxon>
        <taxon>Mycobacteriales</taxon>
        <taxon>Nocardiaceae</taxon>
        <taxon>Nocardia</taxon>
    </lineage>
</organism>
<dbReference type="RefSeq" id="WP_251912229.1">
    <property type="nucleotide sequence ID" value="NZ_JAMRXG010000005.1"/>
</dbReference>
<evidence type="ECO:0000313" key="1">
    <source>
        <dbReference type="EMBL" id="MCM6774539.1"/>
    </source>
</evidence>
<name>A0A9X2E5D0_9NOCA</name>
<evidence type="ECO:0000313" key="2">
    <source>
        <dbReference type="Proteomes" id="UP001139157"/>
    </source>
</evidence>
<dbReference type="AlphaFoldDB" id="A0A9X2E5D0"/>
<gene>
    <name evidence="1" type="ORF">NDR86_13755</name>
</gene>
<sequence>MPVASATLRCAACSSALLLDDPPAAGDPLCPACAEWPPCDQCELPATNPHRTVDDADLCADCARDWTQCRECRLYTNLEHDTAEGNALCDGCARDCDTCADCLRYTRDYLRLDNDLIVCDDCSDGYSACRDCYILVSSSSDSYCLDCTYNHTHWRVHDYSYKPTPVFHGRGPLFLGLELEIRTPAEEYDRCVDLAADTVDGLAYLKDDGSIGSGCGFELVTHPMSYQWAIERFPWELLPELASQGAYVDDEVGIHVHVSRAAFASRAHVYRWLKFVYRNQSAATRLARRSSDEWASFTSDARAGIGDYAKGHHSRGLAGLGRFQAINTLPDDTFEVRIFASSLLPQQVQAALAFVAASVDYTRTLTVSGIARHRGWEWTAFVTWLRSRPKFLPLLAELEDLACAS</sequence>
<evidence type="ECO:0008006" key="3">
    <source>
        <dbReference type="Google" id="ProtNLM"/>
    </source>
</evidence>
<accession>A0A9X2E5D0</accession>
<keyword evidence="2" id="KW-1185">Reference proteome</keyword>
<proteinExistence type="predicted"/>